<dbReference type="RefSeq" id="WP_033523707.1">
    <property type="nucleotide sequence ID" value="NZ_CADAXU010000015.1"/>
</dbReference>
<feature type="region of interest" description="Disordered" evidence="2">
    <location>
        <begin position="71"/>
        <end position="100"/>
    </location>
</feature>
<dbReference type="PANTHER" id="PTHR24220">
    <property type="entry name" value="IMPORT ATP-BINDING PROTEIN"/>
    <property type="match status" value="1"/>
</dbReference>
<proteinExistence type="inferred from homology"/>
<feature type="region of interest" description="Disordered" evidence="2">
    <location>
        <begin position="1"/>
        <end position="47"/>
    </location>
</feature>
<name>A0A087BGA3_9BIFI</name>
<evidence type="ECO:0000313" key="5">
    <source>
        <dbReference type="Proteomes" id="UP000029060"/>
    </source>
</evidence>
<dbReference type="AlphaFoldDB" id="A0A087BGA3"/>
<dbReference type="GO" id="GO:0022857">
    <property type="term" value="F:transmembrane transporter activity"/>
    <property type="evidence" value="ECO:0007669"/>
    <property type="project" value="TreeGrafter"/>
</dbReference>
<dbReference type="Pfam" id="PF00005">
    <property type="entry name" value="ABC_tran"/>
    <property type="match status" value="1"/>
</dbReference>
<dbReference type="PANTHER" id="PTHR24220:SF689">
    <property type="entry name" value="LIPOPROTEIN-RELEASING SYSTEM ATP-BINDING PROTEIN LOLD"/>
    <property type="match status" value="1"/>
</dbReference>
<protein>
    <submittedName>
        <fullName evidence="4">ABC transporter, ATP-binding protein</fullName>
    </submittedName>
</protein>
<reference evidence="4 5" key="1">
    <citation type="submission" date="2014-03" db="EMBL/GenBank/DDBJ databases">
        <title>Genomics of Bifidobacteria.</title>
        <authorList>
            <person name="Ventura M."/>
            <person name="Milani C."/>
            <person name="Lugli G.A."/>
        </authorList>
    </citation>
    <scope>NUCLEOTIDE SEQUENCE [LARGE SCALE GENOMIC DNA]</scope>
    <source>
        <strain evidence="4 5">LMG 11341</strain>
    </source>
</reference>
<dbReference type="PROSITE" id="PS50893">
    <property type="entry name" value="ABC_TRANSPORTER_2"/>
    <property type="match status" value="1"/>
</dbReference>
<keyword evidence="4" id="KW-0067">ATP-binding</keyword>
<feature type="domain" description="ABC transporter" evidence="3">
    <location>
        <begin position="162"/>
        <end position="379"/>
    </location>
</feature>
<dbReference type="GO" id="GO:0016887">
    <property type="term" value="F:ATP hydrolysis activity"/>
    <property type="evidence" value="ECO:0007669"/>
    <property type="project" value="InterPro"/>
</dbReference>
<evidence type="ECO:0000256" key="2">
    <source>
        <dbReference type="SAM" id="MobiDB-lite"/>
    </source>
</evidence>
<dbReference type="GO" id="GO:0005524">
    <property type="term" value="F:ATP binding"/>
    <property type="evidence" value="ECO:0007669"/>
    <property type="project" value="UniProtKB-KW"/>
</dbReference>
<evidence type="ECO:0000313" key="4">
    <source>
        <dbReference type="EMBL" id="KFI70053.1"/>
    </source>
</evidence>
<dbReference type="InterPro" id="IPR027417">
    <property type="entry name" value="P-loop_NTPase"/>
</dbReference>
<evidence type="ECO:0000256" key="1">
    <source>
        <dbReference type="ARBA" id="ARBA00005417"/>
    </source>
</evidence>
<dbReference type="GO" id="GO:0005886">
    <property type="term" value="C:plasma membrane"/>
    <property type="evidence" value="ECO:0007669"/>
    <property type="project" value="TreeGrafter"/>
</dbReference>
<dbReference type="eggNOG" id="COG1136">
    <property type="taxonomic scope" value="Bacteria"/>
</dbReference>
<feature type="region of interest" description="Disordered" evidence="2">
    <location>
        <begin position="121"/>
        <end position="143"/>
    </location>
</feature>
<dbReference type="OrthoDB" id="3239808at2"/>
<comment type="caution">
    <text evidence="4">The sequence shown here is derived from an EMBL/GenBank/DDBJ whole genome shotgun (WGS) entry which is preliminary data.</text>
</comment>
<evidence type="ECO:0000259" key="3">
    <source>
        <dbReference type="PROSITE" id="PS50893"/>
    </source>
</evidence>
<feature type="compositionally biased region" description="Basic and acidic residues" evidence="2">
    <location>
        <begin position="1"/>
        <end position="14"/>
    </location>
</feature>
<dbReference type="Gene3D" id="3.40.50.300">
    <property type="entry name" value="P-loop containing nucleotide triphosphate hydrolases"/>
    <property type="match status" value="1"/>
</dbReference>
<dbReference type="STRING" id="78345.BMERY_1415"/>
<feature type="compositionally biased region" description="Polar residues" evidence="2">
    <location>
        <begin position="30"/>
        <end position="40"/>
    </location>
</feature>
<keyword evidence="5" id="KW-1185">Reference proteome</keyword>
<keyword evidence="4" id="KW-0547">Nucleotide-binding</keyword>
<dbReference type="SUPFAM" id="SSF52540">
    <property type="entry name" value="P-loop containing nucleoside triphosphate hydrolases"/>
    <property type="match status" value="1"/>
</dbReference>
<feature type="compositionally biased region" description="Low complexity" evidence="2">
    <location>
        <begin position="71"/>
        <end position="92"/>
    </location>
</feature>
<dbReference type="EMBL" id="JGZC01000007">
    <property type="protein sequence ID" value="KFI70053.1"/>
    <property type="molecule type" value="Genomic_DNA"/>
</dbReference>
<gene>
    <name evidence="4" type="ORF">BMERY_1415</name>
</gene>
<dbReference type="Proteomes" id="UP000029060">
    <property type="component" value="Unassembled WGS sequence"/>
</dbReference>
<organism evidence="4 5">
    <name type="scientific">Bifidobacterium merycicum</name>
    <dbReference type="NCBI Taxonomy" id="78345"/>
    <lineage>
        <taxon>Bacteria</taxon>
        <taxon>Bacillati</taxon>
        <taxon>Actinomycetota</taxon>
        <taxon>Actinomycetes</taxon>
        <taxon>Bifidobacteriales</taxon>
        <taxon>Bifidobacteriaceae</taxon>
        <taxon>Bifidobacterium</taxon>
    </lineage>
</organism>
<dbReference type="InterPro" id="IPR015854">
    <property type="entry name" value="ABC_transpr_LolD-like"/>
</dbReference>
<dbReference type="InterPro" id="IPR003439">
    <property type="entry name" value="ABC_transporter-like_ATP-bd"/>
</dbReference>
<comment type="similarity">
    <text evidence="1">Belongs to the ABC transporter superfamily.</text>
</comment>
<accession>A0A087BGA3</accession>
<sequence>MSDNIDKIDSKDEAVTAATDESNGAGEPATGSNETATESNGGADVESIEFSVEYDDADDTDAEATIAEAAAEAVAGAEASATAEPASATGETGKANEADETDANTAATAANADHVEQTLKLSKVDSESGKTKTAADRAYAKTNHRLDKQVRDRVLLKSYPTFSLNHVTTTARKTGRHVLDNLSLAFYAGTLYAVKVLSDEDDPEQRATLMAVMGAFEPPTSGEVMSKSSNFTELELGELRGHRLGLVPQRYAVRGDLDAEGNLLYAMNGSGRGFLKPKPAIARDVLNSVGFSEATRGKKVRELSLLDQRRVSIARALCCDAETVILDEPTKGLDEAESAELLELLQRIARGRDPKRAVIIITSDDAVAEAAQKVYDLTD</sequence>